<dbReference type="PANTHER" id="PTHR40130">
    <property type="entry name" value="EXPRESSED PROTEIN"/>
    <property type="match status" value="1"/>
</dbReference>
<dbReference type="AlphaFoldDB" id="A0A165Q6Q5"/>
<accession>A0A165Q6Q5</accession>
<keyword evidence="1" id="KW-0175">Coiled coil</keyword>
<evidence type="ECO:0000313" key="4">
    <source>
        <dbReference type="Proteomes" id="UP000076727"/>
    </source>
</evidence>
<dbReference type="STRING" id="1314783.A0A165Q6Q5"/>
<feature type="compositionally biased region" description="Polar residues" evidence="2">
    <location>
        <begin position="89"/>
        <end position="102"/>
    </location>
</feature>
<dbReference type="Proteomes" id="UP000076727">
    <property type="component" value="Unassembled WGS sequence"/>
</dbReference>
<evidence type="ECO:0000313" key="3">
    <source>
        <dbReference type="EMBL" id="KZT69081.1"/>
    </source>
</evidence>
<feature type="region of interest" description="Disordered" evidence="2">
    <location>
        <begin position="254"/>
        <end position="286"/>
    </location>
</feature>
<sequence length="499" mass="54703">MASIHSPLNTAHQHAANADDYVAQGLLVPAAEEHYKAAEAYQACVEAATDENTKRTLRMLCNDHSKAGKELQRRIAKLREENKDPNLPQKPTSGGPSSSNATRPVMLPSAPSPPPQAQNRLSDSQQMVDESFMLLGQRCSALSAERACALKLSGLPLLSKQADFGEASQVRQRAGHMLPISSDSGDPFNQFWKITEGMLDYLSQPVAFATAPLAPPSPAEGSRRRDGSSSSDTDLEEAISKRISRGIGLVKAARSRMLTRHDSSATTSDSESGRAGPSTFPPKPVQDAVREDWDDEFRADDVVSAEDDMADSFCLIPSKSDPGASTLKKENDSLRVDVEELRKRLASAEGMLKMRQEQDQQLRDSILLARKEAHRAMISSTVGPVQRSAQPGIDLASLNINVPPVPPPVAALNPGNLGRDREAQLVRRVRELEEEARTLRVENEKQKAMIVRFRERWEKLKESAKRKKEAKAAAEATNIVHERIEEDPEAEAEAEKDSS</sequence>
<feature type="region of interest" description="Disordered" evidence="2">
    <location>
        <begin position="79"/>
        <end position="124"/>
    </location>
</feature>
<name>A0A165Q6Q5_9APHY</name>
<gene>
    <name evidence="3" type="ORF">DAEQUDRAFT_738400</name>
</gene>
<keyword evidence="4" id="KW-1185">Reference proteome</keyword>
<feature type="coiled-coil region" evidence="1">
    <location>
        <begin position="324"/>
        <end position="358"/>
    </location>
</feature>
<dbReference type="Gene3D" id="1.20.58.80">
    <property type="entry name" value="Phosphotransferase system, lactose/cellobiose-type IIA subunit"/>
    <property type="match status" value="1"/>
</dbReference>
<dbReference type="PANTHER" id="PTHR40130:SF1">
    <property type="entry name" value="SPINDLE POLE BODY-ASSOCIATED PROTEIN CUT12 DOMAIN-CONTAINING PROTEIN"/>
    <property type="match status" value="1"/>
</dbReference>
<feature type="region of interest" description="Disordered" evidence="2">
    <location>
        <begin position="468"/>
        <end position="499"/>
    </location>
</feature>
<evidence type="ECO:0000256" key="1">
    <source>
        <dbReference type="SAM" id="Coils"/>
    </source>
</evidence>
<dbReference type="SUPFAM" id="SSF140361">
    <property type="entry name" value="MIT domain-like"/>
    <property type="match status" value="1"/>
</dbReference>
<evidence type="ECO:0008006" key="5">
    <source>
        <dbReference type="Google" id="ProtNLM"/>
    </source>
</evidence>
<protein>
    <recommendedName>
        <fullName evidence="5">MIT domain-containing protein</fullName>
    </recommendedName>
</protein>
<feature type="region of interest" description="Disordered" evidence="2">
    <location>
        <begin position="212"/>
        <end position="236"/>
    </location>
</feature>
<dbReference type="EMBL" id="KV429061">
    <property type="protein sequence ID" value="KZT69081.1"/>
    <property type="molecule type" value="Genomic_DNA"/>
</dbReference>
<proteinExistence type="predicted"/>
<feature type="coiled-coil region" evidence="1">
    <location>
        <begin position="422"/>
        <end position="449"/>
    </location>
</feature>
<reference evidence="3 4" key="1">
    <citation type="journal article" date="2016" name="Mol. Biol. Evol.">
        <title>Comparative Genomics of Early-Diverging Mushroom-Forming Fungi Provides Insights into the Origins of Lignocellulose Decay Capabilities.</title>
        <authorList>
            <person name="Nagy L.G."/>
            <person name="Riley R."/>
            <person name="Tritt A."/>
            <person name="Adam C."/>
            <person name="Daum C."/>
            <person name="Floudas D."/>
            <person name="Sun H."/>
            <person name="Yadav J.S."/>
            <person name="Pangilinan J."/>
            <person name="Larsson K.H."/>
            <person name="Matsuura K."/>
            <person name="Barry K."/>
            <person name="Labutti K."/>
            <person name="Kuo R."/>
            <person name="Ohm R.A."/>
            <person name="Bhattacharya S.S."/>
            <person name="Shirouzu T."/>
            <person name="Yoshinaga Y."/>
            <person name="Martin F.M."/>
            <person name="Grigoriev I.V."/>
            <person name="Hibbett D.S."/>
        </authorList>
    </citation>
    <scope>NUCLEOTIDE SEQUENCE [LARGE SCALE GENOMIC DNA]</scope>
    <source>
        <strain evidence="3 4">L-15889</strain>
    </source>
</reference>
<dbReference type="OrthoDB" id="3197614at2759"/>
<organism evidence="3 4">
    <name type="scientific">Daedalea quercina L-15889</name>
    <dbReference type="NCBI Taxonomy" id="1314783"/>
    <lineage>
        <taxon>Eukaryota</taxon>
        <taxon>Fungi</taxon>
        <taxon>Dikarya</taxon>
        <taxon>Basidiomycota</taxon>
        <taxon>Agaricomycotina</taxon>
        <taxon>Agaricomycetes</taxon>
        <taxon>Polyporales</taxon>
        <taxon>Fomitopsis</taxon>
    </lineage>
</organism>
<evidence type="ECO:0000256" key="2">
    <source>
        <dbReference type="SAM" id="MobiDB-lite"/>
    </source>
</evidence>